<accession>Q4RZ82</accession>
<protein>
    <submittedName>
        <fullName evidence="1">(spotted green pufferfish) hypothetical protein</fullName>
    </submittedName>
</protein>
<name>Q4RZ82_TETNG</name>
<comment type="caution">
    <text evidence="1">The sequence shown here is derived from an EMBL/GenBank/DDBJ whole genome shotgun (WGS) entry which is preliminary data.</text>
</comment>
<dbReference type="KEGG" id="tng:GSTEN00026610G001"/>
<sequence>MQAVRQCSVCAGRVAGGHLWSQVNVSGLQKNAVSRGACIRSQRYILNRADKACSQSHPCRNCMDAVLNPVMFVLQQFRECPV</sequence>
<gene>
    <name evidence="1" type="ORF">GSTENG00026610001</name>
</gene>
<reference evidence="1" key="1">
    <citation type="journal article" date="2004" name="Nature">
        <title>Genome duplication in the teleost fish Tetraodon nigroviridis reveals the early vertebrate proto-karyotype.</title>
        <authorList>
            <person name="Jaillon O."/>
            <person name="Aury J.-M."/>
            <person name="Brunet F."/>
            <person name="Petit J.-L."/>
            <person name="Stange-Thomann N."/>
            <person name="Mauceli E."/>
            <person name="Bouneau L."/>
            <person name="Fischer C."/>
            <person name="Ozouf-Costaz C."/>
            <person name="Bernot A."/>
            <person name="Nicaud S."/>
            <person name="Jaffe D."/>
            <person name="Fisher S."/>
            <person name="Lutfalla G."/>
            <person name="Dossat C."/>
            <person name="Segurens B."/>
            <person name="Dasilva C."/>
            <person name="Salanoubat M."/>
            <person name="Levy M."/>
            <person name="Boudet N."/>
            <person name="Castellano S."/>
            <person name="Anthouard V."/>
            <person name="Jubin C."/>
            <person name="Castelli V."/>
            <person name="Katinka M."/>
            <person name="Vacherie B."/>
            <person name="Biemont C."/>
            <person name="Skalli Z."/>
            <person name="Cattolico L."/>
            <person name="Poulain J."/>
            <person name="De Berardinis V."/>
            <person name="Cruaud C."/>
            <person name="Duprat S."/>
            <person name="Brottier P."/>
            <person name="Coutanceau J.-P."/>
            <person name="Gouzy J."/>
            <person name="Parra G."/>
            <person name="Lardier G."/>
            <person name="Chapple C."/>
            <person name="McKernan K.J."/>
            <person name="McEwan P."/>
            <person name="Bosak S."/>
            <person name="Kellis M."/>
            <person name="Volff J.-N."/>
            <person name="Guigo R."/>
            <person name="Zody M.C."/>
            <person name="Mesirov J."/>
            <person name="Lindblad-Toh K."/>
            <person name="Birren B."/>
            <person name="Nusbaum C."/>
            <person name="Kahn D."/>
            <person name="Robinson-Rechavi M."/>
            <person name="Laudet V."/>
            <person name="Schachter V."/>
            <person name="Quetier F."/>
            <person name="Saurin W."/>
            <person name="Scarpelli C."/>
            <person name="Wincker P."/>
            <person name="Lander E.S."/>
            <person name="Weissenbach J."/>
            <person name="Roest Crollius H."/>
        </authorList>
    </citation>
    <scope>NUCLEOTIDE SEQUENCE [LARGE SCALE GENOMIC DNA]</scope>
</reference>
<evidence type="ECO:0000313" key="1">
    <source>
        <dbReference type="EMBL" id="CAG06300.1"/>
    </source>
</evidence>
<dbReference type="OrthoDB" id="6153032at2759"/>
<proteinExistence type="predicted"/>
<organism evidence="1">
    <name type="scientific">Tetraodon nigroviridis</name>
    <name type="common">Spotted green pufferfish</name>
    <name type="synonym">Chelonodon nigroviridis</name>
    <dbReference type="NCBI Taxonomy" id="99883"/>
    <lineage>
        <taxon>Eukaryota</taxon>
        <taxon>Metazoa</taxon>
        <taxon>Chordata</taxon>
        <taxon>Craniata</taxon>
        <taxon>Vertebrata</taxon>
        <taxon>Euteleostomi</taxon>
        <taxon>Actinopterygii</taxon>
        <taxon>Neopterygii</taxon>
        <taxon>Teleostei</taxon>
        <taxon>Neoteleostei</taxon>
        <taxon>Acanthomorphata</taxon>
        <taxon>Eupercaria</taxon>
        <taxon>Tetraodontiformes</taxon>
        <taxon>Tetradontoidea</taxon>
        <taxon>Tetraodontidae</taxon>
        <taxon>Tetraodon</taxon>
    </lineage>
</organism>
<reference evidence="1" key="2">
    <citation type="submission" date="2004-02" db="EMBL/GenBank/DDBJ databases">
        <authorList>
            <consortium name="Genoscope"/>
            <consortium name="Whitehead Institute Centre for Genome Research"/>
        </authorList>
    </citation>
    <scope>NUCLEOTIDE SEQUENCE</scope>
</reference>
<dbReference type="EMBL" id="CAAE01014955">
    <property type="protein sequence ID" value="CAG06300.1"/>
    <property type="molecule type" value="Genomic_DNA"/>
</dbReference>
<dbReference type="AlphaFoldDB" id="Q4RZ82"/>